<evidence type="ECO:0000256" key="5">
    <source>
        <dbReference type="ARBA" id="ARBA00023136"/>
    </source>
</evidence>
<feature type="transmembrane region" description="Helical" evidence="6">
    <location>
        <begin position="182"/>
        <end position="201"/>
    </location>
</feature>
<comment type="caution">
    <text evidence="7">The sequence shown here is derived from an EMBL/GenBank/DDBJ whole genome shotgun (WGS) entry which is preliminary data.</text>
</comment>
<reference evidence="7 8" key="1">
    <citation type="journal article" date="2003" name="Int. J. Syst. Evol. Microbiol.">
        <title>Halobacillus salinus sp. nov., isolated from a salt lake on the coast of the East Sea in Korea.</title>
        <authorList>
            <person name="Yoon J.H."/>
            <person name="Kang K.H."/>
            <person name="Park Y.H."/>
        </authorList>
    </citation>
    <scope>NUCLEOTIDE SEQUENCE [LARGE SCALE GENOMIC DNA]</scope>
    <source>
        <strain evidence="7 8">HSL-3</strain>
    </source>
</reference>
<feature type="transmembrane region" description="Helical" evidence="6">
    <location>
        <begin position="467"/>
        <end position="488"/>
    </location>
</feature>
<feature type="transmembrane region" description="Helical" evidence="6">
    <location>
        <begin position="315"/>
        <end position="334"/>
    </location>
</feature>
<keyword evidence="5 6" id="KW-0472">Membrane</keyword>
<feature type="transmembrane region" description="Helical" evidence="6">
    <location>
        <begin position="155"/>
        <end position="170"/>
    </location>
</feature>
<dbReference type="PANTHER" id="PTHR30250:SF29">
    <property type="entry name" value="POLYSACCHARIDE BIOSYNTHESIS PROTEIN C-TERMINAL DOMAIN-CONTAINING PROTEIN"/>
    <property type="match status" value="1"/>
</dbReference>
<dbReference type="AlphaFoldDB" id="A0A4Z0GVC1"/>
<dbReference type="GO" id="GO:0005886">
    <property type="term" value="C:plasma membrane"/>
    <property type="evidence" value="ECO:0007669"/>
    <property type="project" value="UniProtKB-SubCell"/>
</dbReference>
<feature type="transmembrane region" description="Helical" evidence="6">
    <location>
        <begin position="222"/>
        <end position="242"/>
    </location>
</feature>
<feature type="transmembrane region" description="Helical" evidence="6">
    <location>
        <begin position="80"/>
        <end position="102"/>
    </location>
</feature>
<dbReference type="InterPro" id="IPR024923">
    <property type="entry name" value="PG_synth_SpoVB"/>
</dbReference>
<name>A0A4Z0GVC1_9BACI</name>
<dbReference type="STRING" id="192814.GCA_900166575_04022"/>
<evidence type="ECO:0000256" key="4">
    <source>
        <dbReference type="ARBA" id="ARBA00022989"/>
    </source>
</evidence>
<dbReference type="Proteomes" id="UP000297982">
    <property type="component" value="Unassembled WGS sequence"/>
</dbReference>
<evidence type="ECO:0000313" key="7">
    <source>
        <dbReference type="EMBL" id="TGB00812.1"/>
    </source>
</evidence>
<feature type="transmembrane region" description="Helical" evidence="6">
    <location>
        <begin position="114"/>
        <end position="134"/>
    </location>
</feature>
<evidence type="ECO:0000256" key="2">
    <source>
        <dbReference type="ARBA" id="ARBA00022475"/>
    </source>
</evidence>
<evidence type="ECO:0000256" key="1">
    <source>
        <dbReference type="ARBA" id="ARBA00004651"/>
    </source>
</evidence>
<feature type="transmembrane region" description="Helical" evidence="6">
    <location>
        <begin position="346"/>
        <end position="365"/>
    </location>
</feature>
<evidence type="ECO:0000313" key="8">
    <source>
        <dbReference type="Proteomes" id="UP000297982"/>
    </source>
</evidence>
<dbReference type="RefSeq" id="WP_135328767.1">
    <property type="nucleotide sequence ID" value="NZ_SRJC01000010.1"/>
</dbReference>
<dbReference type="InterPro" id="IPR050833">
    <property type="entry name" value="Poly_Biosynth_Transport"/>
</dbReference>
<protein>
    <submittedName>
        <fullName evidence="7">Polysaccharide biosynthesis protein</fullName>
    </submittedName>
</protein>
<keyword evidence="3 6" id="KW-0812">Transmembrane</keyword>
<dbReference type="PANTHER" id="PTHR30250">
    <property type="entry name" value="PST FAMILY PREDICTED COLANIC ACID TRANSPORTER"/>
    <property type="match status" value="1"/>
</dbReference>
<feature type="transmembrane region" description="Helical" evidence="6">
    <location>
        <begin position="401"/>
        <end position="421"/>
    </location>
</feature>
<evidence type="ECO:0000256" key="3">
    <source>
        <dbReference type="ARBA" id="ARBA00022692"/>
    </source>
</evidence>
<keyword evidence="2" id="KW-1003">Cell membrane</keyword>
<proteinExistence type="predicted"/>
<keyword evidence="4 6" id="KW-1133">Transmembrane helix</keyword>
<gene>
    <name evidence="7" type="ORF">E4663_18990</name>
</gene>
<dbReference type="InterPro" id="IPR002797">
    <property type="entry name" value="Polysacc_synth"/>
</dbReference>
<dbReference type="EMBL" id="SRJC01000010">
    <property type="protein sequence ID" value="TGB00812.1"/>
    <property type="molecule type" value="Genomic_DNA"/>
</dbReference>
<comment type="subcellular location">
    <subcellularLocation>
        <location evidence="1">Cell membrane</location>
        <topology evidence="1">Multi-pass membrane protein</topology>
    </subcellularLocation>
</comment>
<accession>A0A4Z0GVC1</accession>
<feature type="transmembrane region" description="Helical" evidence="6">
    <location>
        <begin position="442"/>
        <end position="461"/>
    </location>
</feature>
<sequence length="514" mass="55701">MTNSSPSSVMRGAMILTLAGLIGKVISAGYRVPLQNITGDLGFYIYQQVYPILGIALILALYGFPAAVSKLASEHKEVSLLTVVTVLFIICGFLFSIGYTQADEIAIIMGDPKLVPSLQAAFFVFLFVPFLSVLRGNFQGSGYMIPTAASQLTEQIIRVVGILLSAWFATRSGDFYHVGRGAAYASCAAALGALFVLIGYMRNHSRSFHWHWSRSITYVRTIVLYGMFISLNYTLLLSLQGIDALTLIPGFVKAGFTLEEAKVAKGVFDRGQPLIQLGTVLASSVALALIPAVTRERWSNQQERTLDSIISAVKFSFIISAAATLGLILLFPVINPLFFLDGKGTGALQLLMLVVVVSSLVMTTASVLQGLGYIRTTAFLILGGALLKWLCNLWLVPAFGLNGAAVSSVVAVTFVLFGNVVTLGREMPFASWSSLPFRQVTFSLLFMTVVVRGAMLLSPLFRGERLLLLFFTLAVVGAGALVYLLSLLRLGAFTKKEVEGLPMSKWWMRVLPKG</sequence>
<dbReference type="Pfam" id="PF01943">
    <property type="entry name" value="Polysacc_synt"/>
    <property type="match status" value="1"/>
</dbReference>
<feature type="transmembrane region" description="Helical" evidence="6">
    <location>
        <begin position="274"/>
        <end position="294"/>
    </location>
</feature>
<feature type="transmembrane region" description="Helical" evidence="6">
    <location>
        <begin position="43"/>
        <end position="68"/>
    </location>
</feature>
<dbReference type="CDD" id="cd13124">
    <property type="entry name" value="MATE_SpoVB_like"/>
    <property type="match status" value="1"/>
</dbReference>
<organism evidence="7 8">
    <name type="scientific">Halobacillus salinus</name>
    <dbReference type="NCBI Taxonomy" id="192814"/>
    <lineage>
        <taxon>Bacteria</taxon>
        <taxon>Bacillati</taxon>
        <taxon>Bacillota</taxon>
        <taxon>Bacilli</taxon>
        <taxon>Bacillales</taxon>
        <taxon>Bacillaceae</taxon>
        <taxon>Halobacillus</taxon>
    </lineage>
</organism>
<keyword evidence="8" id="KW-1185">Reference proteome</keyword>
<evidence type="ECO:0000256" key="6">
    <source>
        <dbReference type="SAM" id="Phobius"/>
    </source>
</evidence>
<feature type="transmembrane region" description="Helical" evidence="6">
    <location>
        <begin position="377"/>
        <end position="395"/>
    </location>
</feature>